<feature type="transmembrane region" description="Helical" evidence="1">
    <location>
        <begin position="168"/>
        <end position="188"/>
    </location>
</feature>
<proteinExistence type="predicted"/>
<organism evidence="2">
    <name type="scientific">Timema tahoe</name>
    <dbReference type="NCBI Taxonomy" id="61484"/>
    <lineage>
        <taxon>Eukaryota</taxon>
        <taxon>Metazoa</taxon>
        <taxon>Ecdysozoa</taxon>
        <taxon>Arthropoda</taxon>
        <taxon>Hexapoda</taxon>
        <taxon>Insecta</taxon>
        <taxon>Pterygota</taxon>
        <taxon>Neoptera</taxon>
        <taxon>Polyneoptera</taxon>
        <taxon>Phasmatodea</taxon>
        <taxon>Timematodea</taxon>
        <taxon>Timematoidea</taxon>
        <taxon>Timematidae</taxon>
        <taxon>Timema</taxon>
    </lineage>
</organism>
<reference evidence="2" key="1">
    <citation type="submission" date="2020-11" db="EMBL/GenBank/DDBJ databases">
        <authorList>
            <person name="Tran Van P."/>
        </authorList>
    </citation>
    <scope>NUCLEOTIDE SEQUENCE</scope>
</reference>
<dbReference type="EMBL" id="OE000800">
    <property type="protein sequence ID" value="CAD7455086.1"/>
    <property type="molecule type" value="Genomic_DNA"/>
</dbReference>
<feature type="transmembrane region" description="Helical" evidence="1">
    <location>
        <begin position="111"/>
        <end position="130"/>
    </location>
</feature>
<keyword evidence="1" id="KW-0472">Membrane</keyword>
<evidence type="ECO:0000313" key="2">
    <source>
        <dbReference type="EMBL" id="CAD7455086.1"/>
    </source>
</evidence>
<feature type="transmembrane region" description="Helical" evidence="1">
    <location>
        <begin position="6"/>
        <end position="24"/>
    </location>
</feature>
<accession>A0A7R9ID89</accession>
<name>A0A7R9ID89_9NEOP</name>
<keyword evidence="1" id="KW-1133">Transmembrane helix</keyword>
<sequence>MLVLDGRIVLAEFISVILFTIKLCSENMGITKMKSFRKMVSSLVEIATDHRKGARSALLGPQYHKVGLEGSESGSTQRPPLNPLMHIISLQVLWNLATITLQRSQKPRRQAIIVALYNLPLTSFAVAATLRLSLHLTASCQTSVFTTSVVEFSSSTALDLAVTDGSRVVVLSVMIIELVHGCIRIVYFTRRRPLTLTR</sequence>
<dbReference type="AlphaFoldDB" id="A0A7R9ID89"/>
<evidence type="ECO:0000256" key="1">
    <source>
        <dbReference type="SAM" id="Phobius"/>
    </source>
</evidence>
<keyword evidence="1" id="KW-0812">Transmembrane</keyword>
<protein>
    <submittedName>
        <fullName evidence="2">Uncharacterized protein</fullName>
    </submittedName>
</protein>
<gene>
    <name evidence="2" type="ORF">TTEB3V08_LOCUS3167</name>
</gene>